<protein>
    <submittedName>
        <fullName evidence="1">Putative secreted protein</fullName>
    </submittedName>
</protein>
<reference evidence="1" key="1">
    <citation type="submission" date="2019-12" db="EMBL/GenBank/DDBJ databases">
        <title>An insight into the sialome of adult female Ixodes ricinus ticks feeding for 6 days.</title>
        <authorList>
            <person name="Perner J."/>
            <person name="Ribeiro J.M.C."/>
        </authorList>
    </citation>
    <scope>NUCLEOTIDE SEQUENCE</scope>
    <source>
        <strain evidence="1">Semi-engorged</strain>
        <tissue evidence="1">Salivary glands</tissue>
    </source>
</reference>
<organism evidence="1">
    <name type="scientific">Ixodes ricinus</name>
    <name type="common">Common tick</name>
    <name type="synonym">Acarus ricinus</name>
    <dbReference type="NCBI Taxonomy" id="34613"/>
    <lineage>
        <taxon>Eukaryota</taxon>
        <taxon>Metazoa</taxon>
        <taxon>Ecdysozoa</taxon>
        <taxon>Arthropoda</taxon>
        <taxon>Chelicerata</taxon>
        <taxon>Arachnida</taxon>
        <taxon>Acari</taxon>
        <taxon>Parasitiformes</taxon>
        <taxon>Ixodida</taxon>
        <taxon>Ixodoidea</taxon>
        <taxon>Ixodidae</taxon>
        <taxon>Ixodinae</taxon>
        <taxon>Ixodes</taxon>
    </lineage>
</organism>
<evidence type="ECO:0000313" key="1">
    <source>
        <dbReference type="EMBL" id="MXU90044.1"/>
    </source>
</evidence>
<accession>A0A6B0UKC0</accession>
<proteinExistence type="predicted"/>
<dbReference type="EMBL" id="GIFC01007961">
    <property type="protein sequence ID" value="MXU90044.1"/>
    <property type="molecule type" value="Transcribed_RNA"/>
</dbReference>
<sequence>MAVGAYRLCVVCRYLVFFPYELGGVTAAIYRREYLSAIGYSRRCCLGEPSISVRQWQPSPSETRDSAAVCIPRCVCVFLDARCPLNCWRIRRCRHTVLCKAAEWNVLFLVKY</sequence>
<name>A0A6B0UKC0_IXORI</name>
<dbReference type="AlphaFoldDB" id="A0A6B0UKC0"/>